<evidence type="ECO:0000256" key="3">
    <source>
        <dbReference type="ARBA" id="ARBA00022679"/>
    </source>
</evidence>
<dbReference type="PANTHER" id="PTHR43289:SF34">
    <property type="entry name" value="SERINE_THREONINE-PROTEIN KINASE YBDM-RELATED"/>
    <property type="match status" value="1"/>
</dbReference>
<evidence type="ECO:0000256" key="7">
    <source>
        <dbReference type="ARBA" id="ARBA00047899"/>
    </source>
</evidence>
<feature type="coiled-coil region" evidence="9">
    <location>
        <begin position="312"/>
        <end position="342"/>
    </location>
</feature>
<proteinExistence type="predicted"/>
<organism evidence="14 15">
    <name type="scientific">Anaerotignum lactatifermentans DSM 14214</name>
    <dbReference type="NCBI Taxonomy" id="1121323"/>
    <lineage>
        <taxon>Bacteria</taxon>
        <taxon>Bacillati</taxon>
        <taxon>Bacillota</taxon>
        <taxon>Clostridia</taxon>
        <taxon>Lachnospirales</taxon>
        <taxon>Anaerotignaceae</taxon>
        <taxon>Anaerotignum</taxon>
    </lineage>
</organism>
<evidence type="ECO:0000256" key="5">
    <source>
        <dbReference type="ARBA" id="ARBA00022777"/>
    </source>
</evidence>
<feature type="compositionally biased region" description="Basic residues" evidence="10">
    <location>
        <begin position="440"/>
        <end position="451"/>
    </location>
</feature>
<keyword evidence="11" id="KW-1133">Transmembrane helix</keyword>
<name>A0A1M6SUJ3_9FIRM</name>
<dbReference type="Pfam" id="PF03793">
    <property type="entry name" value="PASTA"/>
    <property type="match status" value="3"/>
</dbReference>
<dbReference type="InterPro" id="IPR000719">
    <property type="entry name" value="Prot_kinase_dom"/>
</dbReference>
<dbReference type="Pfam" id="PF00069">
    <property type="entry name" value="Pkinase"/>
    <property type="match status" value="1"/>
</dbReference>
<feature type="region of interest" description="Disordered" evidence="10">
    <location>
        <begin position="707"/>
        <end position="735"/>
    </location>
</feature>
<dbReference type="Gene3D" id="3.30.200.20">
    <property type="entry name" value="Phosphorylase Kinase, domain 1"/>
    <property type="match status" value="1"/>
</dbReference>
<dbReference type="PROSITE" id="PS00108">
    <property type="entry name" value="PROTEIN_KINASE_ST"/>
    <property type="match status" value="1"/>
</dbReference>
<dbReference type="EC" id="2.7.11.1" evidence="1"/>
<keyword evidence="11" id="KW-0472">Membrane</keyword>
<evidence type="ECO:0000259" key="13">
    <source>
        <dbReference type="PROSITE" id="PS51178"/>
    </source>
</evidence>
<keyword evidence="6" id="KW-0067">ATP-binding</keyword>
<dbReference type="PANTHER" id="PTHR43289">
    <property type="entry name" value="MITOGEN-ACTIVATED PROTEIN KINASE KINASE KINASE 20-RELATED"/>
    <property type="match status" value="1"/>
</dbReference>
<dbReference type="FunFam" id="1.10.510.10:FF:000021">
    <property type="entry name" value="Serine/threonine protein kinase"/>
    <property type="match status" value="1"/>
</dbReference>
<dbReference type="Proteomes" id="UP000183975">
    <property type="component" value="Unassembled WGS sequence"/>
</dbReference>
<evidence type="ECO:0000313" key="15">
    <source>
        <dbReference type="Proteomes" id="UP000183975"/>
    </source>
</evidence>
<dbReference type="CDD" id="cd06577">
    <property type="entry name" value="PASTA_pknB"/>
    <property type="match status" value="3"/>
</dbReference>
<dbReference type="InterPro" id="IPR008271">
    <property type="entry name" value="Ser/Thr_kinase_AS"/>
</dbReference>
<evidence type="ECO:0000256" key="11">
    <source>
        <dbReference type="SAM" id="Phobius"/>
    </source>
</evidence>
<dbReference type="InterPro" id="IPR005543">
    <property type="entry name" value="PASTA_dom"/>
</dbReference>
<evidence type="ECO:0000259" key="12">
    <source>
        <dbReference type="PROSITE" id="PS50011"/>
    </source>
</evidence>
<evidence type="ECO:0000313" key="14">
    <source>
        <dbReference type="EMBL" id="SHK48365.1"/>
    </source>
</evidence>
<gene>
    <name evidence="14" type="ORF">SAMN02745138_01798</name>
</gene>
<evidence type="ECO:0000256" key="4">
    <source>
        <dbReference type="ARBA" id="ARBA00022741"/>
    </source>
</evidence>
<keyword evidence="4" id="KW-0547">Nucleotide-binding</keyword>
<dbReference type="EMBL" id="FRAH01000029">
    <property type="protein sequence ID" value="SHK48365.1"/>
    <property type="molecule type" value="Genomic_DNA"/>
</dbReference>
<dbReference type="GO" id="GO:0005524">
    <property type="term" value="F:ATP binding"/>
    <property type="evidence" value="ECO:0007669"/>
    <property type="project" value="UniProtKB-KW"/>
</dbReference>
<keyword evidence="3" id="KW-0808">Transferase</keyword>
<keyword evidence="9" id="KW-0175">Coiled coil</keyword>
<dbReference type="RefSeq" id="WP_072851063.1">
    <property type="nucleotide sequence ID" value="NZ_FRAH01000029.1"/>
</dbReference>
<dbReference type="InterPro" id="IPR011009">
    <property type="entry name" value="Kinase-like_dom_sf"/>
</dbReference>
<feature type="domain" description="Protein kinase" evidence="12">
    <location>
        <begin position="13"/>
        <end position="270"/>
    </location>
</feature>
<keyword evidence="15" id="KW-1185">Reference proteome</keyword>
<accession>A0A1M6SUJ3</accession>
<sequence length="806" mass="87967">MLLNPGSVLGDRYEIIEKIGSGGMAVVYRGKDKKLDRYVTIKVLREEFIGDEEFIERFRSEACSAARLSHPNIVRVYDVGEDGDINYIVMEYIHGDTLKTAIRKKAPFDSRSTINVAIQIASALSQAHKAHIVHRDIKPKNILVGTDGVVKVTDFGIARAARAATMTTTANAAGSVHYFSPEQARGGYVDEKSDIYSLGITMFEMITGVLPFQGNNSVSIALKHINEELPDIRQYNPNCTPSLEGIIKKATMKKADERYANIDLLLADLMRARTEVAMNAEQEHRAEAKERSHAVAAGTAGAAAGAAAGIRMSRRAEAAKELREAQERAEAERARIRKMEDEAVTAESPLVHRRAESGSHFRENIPVENRADDATRKADENEIDLIRFKKNEEAPAAEEPQVEGDVNTPLVSFEKYGKRLKISKDDNYEGEYMAVEEVKKSRRPERKRRNPRKEEEYDNERDRKAERRVIAAAIVTAIVLIVIISSVGLRVLGGFKGFGSGEKNIETPQFIGMTYEEAQAEAEKLGLKLVKEGEDYSSYYDEGLIFWQNVDPETMVAGNTKIGVKVSIGLQEQEMPDVLHKSENDAKEAIIKLVGTSPDIVYEESDEVKPGHVISQNPEEGTKINAHTHITLTVCKPEEGGDVVVPDVQGDTENSAVQSLTAVGLTVGNISYLESSTVPEGKVITQTLTPNSEVPSGSVVNLVVSSGAPAQEEPEEEEPPREGGSGQPADSNSTSTQYFTITAPEGAGDTVHVKVVKTDAEGTTTVIDETRNLSDFPFSIAVTGTGSGTVTGTVDGQTTLSENVTF</sequence>
<dbReference type="Gene3D" id="3.30.10.20">
    <property type="match status" value="3"/>
</dbReference>
<dbReference type="FunFam" id="3.30.200.20:FF:000035">
    <property type="entry name" value="Serine/threonine protein kinase Stk1"/>
    <property type="match status" value="1"/>
</dbReference>
<evidence type="ECO:0000256" key="1">
    <source>
        <dbReference type="ARBA" id="ARBA00012513"/>
    </source>
</evidence>
<dbReference type="SMART" id="SM00740">
    <property type="entry name" value="PASTA"/>
    <property type="match status" value="3"/>
</dbReference>
<comment type="catalytic activity">
    <reaction evidence="8">
        <text>L-seryl-[protein] + ATP = O-phospho-L-seryl-[protein] + ADP + H(+)</text>
        <dbReference type="Rhea" id="RHEA:17989"/>
        <dbReference type="Rhea" id="RHEA-COMP:9863"/>
        <dbReference type="Rhea" id="RHEA-COMP:11604"/>
        <dbReference type="ChEBI" id="CHEBI:15378"/>
        <dbReference type="ChEBI" id="CHEBI:29999"/>
        <dbReference type="ChEBI" id="CHEBI:30616"/>
        <dbReference type="ChEBI" id="CHEBI:83421"/>
        <dbReference type="ChEBI" id="CHEBI:456216"/>
        <dbReference type="EC" id="2.7.11.1"/>
    </reaction>
</comment>
<evidence type="ECO:0000256" key="2">
    <source>
        <dbReference type="ARBA" id="ARBA00022527"/>
    </source>
</evidence>
<comment type="catalytic activity">
    <reaction evidence="7">
        <text>L-threonyl-[protein] + ATP = O-phospho-L-threonyl-[protein] + ADP + H(+)</text>
        <dbReference type="Rhea" id="RHEA:46608"/>
        <dbReference type="Rhea" id="RHEA-COMP:11060"/>
        <dbReference type="Rhea" id="RHEA-COMP:11605"/>
        <dbReference type="ChEBI" id="CHEBI:15378"/>
        <dbReference type="ChEBI" id="CHEBI:30013"/>
        <dbReference type="ChEBI" id="CHEBI:30616"/>
        <dbReference type="ChEBI" id="CHEBI:61977"/>
        <dbReference type="ChEBI" id="CHEBI:456216"/>
        <dbReference type="EC" id="2.7.11.1"/>
    </reaction>
</comment>
<dbReference type="Gene3D" id="1.10.510.10">
    <property type="entry name" value="Transferase(Phosphotransferase) domain 1"/>
    <property type="match status" value="1"/>
</dbReference>
<feature type="domain" description="PASTA" evidence="13">
    <location>
        <begin position="501"/>
        <end position="568"/>
    </location>
</feature>
<feature type="domain" description="PASTA" evidence="13">
    <location>
        <begin position="636"/>
        <end position="706"/>
    </location>
</feature>
<keyword evidence="5 14" id="KW-0418">Kinase</keyword>
<keyword evidence="11" id="KW-0812">Transmembrane</keyword>
<dbReference type="CDD" id="cd14014">
    <property type="entry name" value="STKc_PknB_like"/>
    <property type="match status" value="1"/>
</dbReference>
<evidence type="ECO:0000256" key="6">
    <source>
        <dbReference type="ARBA" id="ARBA00022840"/>
    </source>
</evidence>
<dbReference type="SUPFAM" id="SSF56112">
    <property type="entry name" value="Protein kinase-like (PK-like)"/>
    <property type="match status" value="1"/>
</dbReference>
<evidence type="ECO:0000256" key="10">
    <source>
        <dbReference type="SAM" id="MobiDB-lite"/>
    </source>
</evidence>
<feature type="region of interest" description="Disordered" evidence="10">
    <location>
        <begin position="438"/>
        <end position="462"/>
    </location>
</feature>
<dbReference type="SMART" id="SM00220">
    <property type="entry name" value="S_TKc"/>
    <property type="match status" value="1"/>
</dbReference>
<dbReference type="PROSITE" id="PS50011">
    <property type="entry name" value="PROTEIN_KINASE_DOM"/>
    <property type="match status" value="1"/>
</dbReference>
<feature type="transmembrane region" description="Helical" evidence="11">
    <location>
        <begin position="469"/>
        <end position="493"/>
    </location>
</feature>
<dbReference type="AlphaFoldDB" id="A0A1M6SUJ3"/>
<feature type="compositionally biased region" description="Basic and acidic residues" evidence="10">
    <location>
        <begin position="452"/>
        <end position="462"/>
    </location>
</feature>
<dbReference type="GO" id="GO:0004674">
    <property type="term" value="F:protein serine/threonine kinase activity"/>
    <property type="evidence" value="ECO:0007669"/>
    <property type="project" value="UniProtKB-KW"/>
</dbReference>
<dbReference type="PROSITE" id="PS51178">
    <property type="entry name" value="PASTA"/>
    <property type="match status" value="3"/>
</dbReference>
<dbReference type="OrthoDB" id="9788659at2"/>
<protein>
    <recommendedName>
        <fullName evidence="1">non-specific serine/threonine protein kinase</fullName>
        <ecNumber evidence="1">2.7.11.1</ecNumber>
    </recommendedName>
</protein>
<evidence type="ECO:0000256" key="9">
    <source>
        <dbReference type="SAM" id="Coils"/>
    </source>
</evidence>
<reference evidence="14 15" key="1">
    <citation type="submission" date="2016-11" db="EMBL/GenBank/DDBJ databases">
        <authorList>
            <person name="Jaros S."/>
            <person name="Januszkiewicz K."/>
            <person name="Wedrychowicz H."/>
        </authorList>
    </citation>
    <scope>NUCLEOTIDE SEQUENCE [LARGE SCALE GENOMIC DNA]</scope>
    <source>
        <strain evidence="14 15">DSM 14214</strain>
    </source>
</reference>
<keyword evidence="2 14" id="KW-0723">Serine/threonine-protein kinase</keyword>
<evidence type="ECO:0000256" key="8">
    <source>
        <dbReference type="ARBA" id="ARBA00048679"/>
    </source>
</evidence>
<feature type="domain" description="PASTA" evidence="13">
    <location>
        <begin position="571"/>
        <end position="635"/>
    </location>
</feature>